<gene>
    <name evidence="2" type="ORF">NKR19_g6184</name>
</gene>
<feature type="compositionally biased region" description="Polar residues" evidence="1">
    <location>
        <begin position="482"/>
        <end position="494"/>
    </location>
</feature>
<accession>A0AA38RZ97</accession>
<dbReference type="EMBL" id="JANBVN010000093">
    <property type="protein sequence ID" value="KAJ9145175.1"/>
    <property type="molecule type" value="Genomic_DNA"/>
</dbReference>
<keyword evidence="3" id="KW-1185">Reference proteome</keyword>
<reference evidence="2" key="1">
    <citation type="submission" date="2022-07" db="EMBL/GenBank/DDBJ databases">
        <title>Fungi with potential for degradation of polypropylene.</title>
        <authorList>
            <person name="Gostincar C."/>
        </authorList>
    </citation>
    <scope>NUCLEOTIDE SEQUENCE</scope>
    <source>
        <strain evidence="2">EXF-13287</strain>
    </source>
</reference>
<feature type="region of interest" description="Disordered" evidence="1">
    <location>
        <begin position="413"/>
        <end position="433"/>
    </location>
</feature>
<proteinExistence type="predicted"/>
<feature type="region of interest" description="Disordered" evidence="1">
    <location>
        <begin position="29"/>
        <end position="69"/>
    </location>
</feature>
<evidence type="ECO:0000313" key="2">
    <source>
        <dbReference type="EMBL" id="KAJ9145175.1"/>
    </source>
</evidence>
<name>A0AA38RZ97_9PEZI</name>
<dbReference type="AlphaFoldDB" id="A0AA38RZ97"/>
<comment type="caution">
    <text evidence="2">The sequence shown here is derived from an EMBL/GenBank/DDBJ whole genome shotgun (WGS) entry which is preliminary data.</text>
</comment>
<evidence type="ECO:0000313" key="3">
    <source>
        <dbReference type="Proteomes" id="UP001174691"/>
    </source>
</evidence>
<dbReference type="Proteomes" id="UP001174691">
    <property type="component" value="Unassembled WGS sequence"/>
</dbReference>
<feature type="compositionally biased region" description="Polar residues" evidence="1">
    <location>
        <begin position="45"/>
        <end position="55"/>
    </location>
</feature>
<feature type="compositionally biased region" description="Basic and acidic residues" evidence="1">
    <location>
        <begin position="96"/>
        <end position="105"/>
    </location>
</feature>
<organism evidence="2 3">
    <name type="scientific">Coniochaeta hoffmannii</name>
    <dbReference type="NCBI Taxonomy" id="91930"/>
    <lineage>
        <taxon>Eukaryota</taxon>
        <taxon>Fungi</taxon>
        <taxon>Dikarya</taxon>
        <taxon>Ascomycota</taxon>
        <taxon>Pezizomycotina</taxon>
        <taxon>Sordariomycetes</taxon>
        <taxon>Sordariomycetidae</taxon>
        <taxon>Coniochaetales</taxon>
        <taxon>Coniochaetaceae</taxon>
        <taxon>Coniochaeta</taxon>
    </lineage>
</organism>
<sequence length="577" mass="63258">MEYSDPDENILLGATYSRDSELTVPRPLQIIKRVDPLHDIRSRNTSESSRYSTSTDKSRGSVPSAPEDHLPLVVPRKRLVAGHTAPTKPILLPGEYRYRRTEDKSPSPYSDETTPKPRRPTSCESPARAIPDYLTSVPGLSTKASLLFLQGKRADISPLDEWKLSSSATTSRIPSSNCDISEEGATEHASGTWLLAPKITAAVEVSAQFAHAGGRLAAFGHPETKNHDIFTGCLYDLTPTLLPTPRTSILEVLEDKSAPTTLYPTSSLLLLAHIQFTPSPPPAHHRRQNSDDLFQDLELTLGSRTTPYLTVQLAYRHSSFPDGPSRPGCSCTISTKLETTCTASIKRRDTRSVWSPRHPPASDQQQQQPLFEIIAGHWGAEAAADVTRRILLFAPRARPAVSIARTVGGRAGRGAGLTAGPPPVVPRRKASLRGRFSRAEVGNGDEEEEREHDRARKIWTEIRRMSSVGSGAQSKEEERKVSGSSVCKGTNGAETSEVGRRREVIREEALRNRRSVGTDTLRSLVPTEAGVNTCGQAIYGAEKEGAPNRATASKMDSLNGRGRGNENMRWSWTGWWQ</sequence>
<evidence type="ECO:0000256" key="1">
    <source>
        <dbReference type="SAM" id="MobiDB-lite"/>
    </source>
</evidence>
<feature type="region of interest" description="Disordered" evidence="1">
    <location>
        <begin position="466"/>
        <end position="498"/>
    </location>
</feature>
<feature type="compositionally biased region" description="Basic and acidic residues" evidence="1">
    <location>
        <begin position="32"/>
        <end position="44"/>
    </location>
</feature>
<feature type="region of interest" description="Disordered" evidence="1">
    <location>
        <begin position="84"/>
        <end position="127"/>
    </location>
</feature>
<protein>
    <submittedName>
        <fullName evidence="2">Uncharacterized protein</fullName>
    </submittedName>
</protein>